<evidence type="ECO:0000256" key="8">
    <source>
        <dbReference type="ARBA" id="ARBA00023163"/>
    </source>
</evidence>
<dbReference type="Proteomes" id="UP001530293">
    <property type="component" value="Unassembled WGS sequence"/>
</dbReference>
<evidence type="ECO:0000259" key="13">
    <source>
        <dbReference type="PROSITE" id="PS51134"/>
    </source>
</evidence>
<evidence type="ECO:0000256" key="1">
    <source>
        <dbReference type="ARBA" id="ARBA00004123"/>
    </source>
</evidence>
<dbReference type="PRINTS" id="PR00685">
    <property type="entry name" value="TIFACTORIIB"/>
</dbReference>
<dbReference type="InterPro" id="IPR013150">
    <property type="entry name" value="TFIIB_cyclin"/>
</dbReference>
<dbReference type="GO" id="GO:0008270">
    <property type="term" value="F:zinc ion binding"/>
    <property type="evidence" value="ECO:0007669"/>
    <property type="project" value="UniProtKB-KW"/>
</dbReference>
<dbReference type="GO" id="GO:0005634">
    <property type="term" value="C:nucleus"/>
    <property type="evidence" value="ECO:0007669"/>
    <property type="project" value="UniProtKB-SubCell"/>
</dbReference>
<evidence type="ECO:0000256" key="5">
    <source>
        <dbReference type="ARBA" id="ARBA00022833"/>
    </source>
</evidence>
<comment type="caution">
    <text evidence="14">The sequence shown here is derived from an EMBL/GenBank/DDBJ whole genome shotgun (WGS) entry which is preliminary data.</text>
</comment>
<evidence type="ECO:0000256" key="6">
    <source>
        <dbReference type="ARBA" id="ARBA00023015"/>
    </source>
</evidence>
<dbReference type="PANTHER" id="PTHR11618:SF4">
    <property type="entry name" value="TRANSCRIPTION FACTOR IIIB 90 KDA SUBUNIT"/>
    <property type="match status" value="1"/>
</dbReference>
<dbReference type="Pfam" id="PF08271">
    <property type="entry name" value="Zn_Ribbon_TF"/>
    <property type="match status" value="1"/>
</dbReference>
<evidence type="ECO:0000256" key="2">
    <source>
        <dbReference type="ARBA" id="ARBA00010857"/>
    </source>
</evidence>
<comment type="similarity">
    <text evidence="2">Belongs to the TFIIB family.</text>
</comment>
<dbReference type="SUPFAM" id="SSF47954">
    <property type="entry name" value="Cyclin-like"/>
    <property type="match status" value="2"/>
</dbReference>
<dbReference type="Pfam" id="PF00382">
    <property type="entry name" value="TFIIB"/>
    <property type="match status" value="2"/>
</dbReference>
<reference evidence="14 15" key="1">
    <citation type="submission" date="2024-10" db="EMBL/GenBank/DDBJ databases">
        <title>Updated reference genomes for cyclostephanoid diatoms.</title>
        <authorList>
            <person name="Roberts W.R."/>
            <person name="Alverson A.J."/>
        </authorList>
    </citation>
    <scope>NUCLEOTIDE SEQUENCE [LARGE SCALE GENOMIC DNA]</scope>
    <source>
        <strain evidence="14 15">AJA232-27</strain>
    </source>
</reference>
<dbReference type="SUPFAM" id="SSF57783">
    <property type="entry name" value="Zinc beta-ribbon"/>
    <property type="match status" value="1"/>
</dbReference>
<feature type="region of interest" description="Disordered" evidence="12">
    <location>
        <begin position="596"/>
        <end position="624"/>
    </location>
</feature>
<dbReference type="Pfam" id="PF07741">
    <property type="entry name" value="BRF1"/>
    <property type="match status" value="1"/>
</dbReference>
<evidence type="ECO:0000256" key="12">
    <source>
        <dbReference type="SAM" id="MobiDB-lite"/>
    </source>
</evidence>
<evidence type="ECO:0000256" key="9">
    <source>
        <dbReference type="ARBA" id="ARBA00023242"/>
    </source>
</evidence>
<dbReference type="PROSITE" id="PS51134">
    <property type="entry name" value="ZF_TFIIB"/>
    <property type="match status" value="1"/>
</dbReference>
<evidence type="ECO:0000256" key="10">
    <source>
        <dbReference type="ARBA" id="ARBA00031009"/>
    </source>
</evidence>
<dbReference type="InterPro" id="IPR013137">
    <property type="entry name" value="Znf_TFIIB"/>
</dbReference>
<dbReference type="InterPro" id="IPR000812">
    <property type="entry name" value="TFIIB"/>
</dbReference>
<dbReference type="CDD" id="cd20553">
    <property type="entry name" value="CYCLIN_TFIIIB90_rpt1"/>
    <property type="match status" value="1"/>
</dbReference>
<feature type="compositionally biased region" description="Basic and acidic residues" evidence="12">
    <location>
        <begin position="1"/>
        <end position="10"/>
    </location>
</feature>
<dbReference type="SMART" id="SM00385">
    <property type="entry name" value="CYCLIN"/>
    <property type="match status" value="2"/>
</dbReference>
<dbReference type="CDD" id="cd20554">
    <property type="entry name" value="CYCLIN_TFIIIB90_rpt2"/>
    <property type="match status" value="1"/>
</dbReference>
<keyword evidence="4 11" id="KW-0863">Zinc-finger</keyword>
<feature type="compositionally biased region" description="Basic and acidic residues" evidence="12">
    <location>
        <begin position="596"/>
        <end position="608"/>
    </location>
</feature>
<keyword evidence="7" id="KW-0010">Activator</keyword>
<dbReference type="Gene3D" id="1.10.472.10">
    <property type="entry name" value="Cyclin-like"/>
    <property type="match status" value="2"/>
</dbReference>
<gene>
    <name evidence="14" type="ORF">ACHAWU_000725</name>
</gene>
<keyword evidence="6" id="KW-0805">Transcription regulation</keyword>
<comment type="subcellular location">
    <subcellularLocation>
        <location evidence="1">Nucleus</location>
    </subcellularLocation>
</comment>
<proteinExistence type="inferred from homology"/>
<dbReference type="Gene3D" id="2.20.25.10">
    <property type="match status" value="1"/>
</dbReference>
<keyword evidence="5" id="KW-0862">Zinc</keyword>
<dbReference type="FunFam" id="1.10.472.10:FF:000002">
    <property type="entry name" value="Transcription factor IIIB 90 kDa subunit"/>
    <property type="match status" value="1"/>
</dbReference>
<name>A0ABD3MBU3_9STRA</name>
<feature type="compositionally biased region" description="Basic residues" evidence="12">
    <location>
        <begin position="609"/>
        <end position="620"/>
    </location>
</feature>
<evidence type="ECO:0000256" key="3">
    <source>
        <dbReference type="ARBA" id="ARBA00022723"/>
    </source>
</evidence>
<dbReference type="InterPro" id="IPR013763">
    <property type="entry name" value="Cyclin-like_dom"/>
</dbReference>
<evidence type="ECO:0000313" key="14">
    <source>
        <dbReference type="EMBL" id="KAL3759426.1"/>
    </source>
</evidence>
<evidence type="ECO:0000256" key="11">
    <source>
        <dbReference type="PROSITE-ProRule" id="PRU00469"/>
    </source>
</evidence>
<dbReference type="AlphaFoldDB" id="A0ABD3MBU3"/>
<feature type="domain" description="TFIIB-type" evidence="13">
    <location>
        <begin position="93"/>
        <end position="124"/>
    </location>
</feature>
<protein>
    <recommendedName>
        <fullName evidence="10">B-related factor 1</fullName>
    </recommendedName>
</protein>
<keyword evidence="9" id="KW-0539">Nucleus</keyword>
<keyword evidence="8" id="KW-0804">Transcription</keyword>
<organism evidence="14 15">
    <name type="scientific">Discostella pseudostelligera</name>
    <dbReference type="NCBI Taxonomy" id="259834"/>
    <lineage>
        <taxon>Eukaryota</taxon>
        <taxon>Sar</taxon>
        <taxon>Stramenopiles</taxon>
        <taxon>Ochrophyta</taxon>
        <taxon>Bacillariophyta</taxon>
        <taxon>Coscinodiscophyceae</taxon>
        <taxon>Thalassiosirophycidae</taxon>
        <taxon>Stephanodiscales</taxon>
        <taxon>Stephanodiscaceae</taxon>
        <taxon>Discostella</taxon>
    </lineage>
</organism>
<evidence type="ECO:0000256" key="4">
    <source>
        <dbReference type="ARBA" id="ARBA00022771"/>
    </source>
</evidence>
<feature type="region of interest" description="Disordered" evidence="12">
    <location>
        <begin position="1"/>
        <end position="30"/>
    </location>
</feature>
<dbReference type="PANTHER" id="PTHR11618">
    <property type="entry name" value="TRANSCRIPTION INITIATION FACTOR IIB-RELATED"/>
    <property type="match status" value="1"/>
</dbReference>
<dbReference type="EMBL" id="JALLBG020000200">
    <property type="protein sequence ID" value="KAL3759426.1"/>
    <property type="molecule type" value="Genomic_DNA"/>
</dbReference>
<accession>A0ABD3MBU3</accession>
<keyword evidence="15" id="KW-1185">Reference proteome</keyword>
<evidence type="ECO:0000256" key="7">
    <source>
        <dbReference type="ARBA" id="ARBA00023159"/>
    </source>
</evidence>
<dbReference type="InterPro" id="IPR036915">
    <property type="entry name" value="Cyclin-like_sf"/>
</dbReference>
<dbReference type="InterPro" id="IPR011665">
    <property type="entry name" value="BRF1_TBP-bd_dom"/>
</dbReference>
<sequence length="682" mass="74829">MTDWSTKFDDNFWNDEGGNDDDVGGGDGAAPIIASGAAAAAAGAGAGGGAGGGDDDDEEIVGTTAADISGGNTGTMATKSFSSAVGGNGSGGGGFRCPNCNSSNIESLGPSASSVCTDCGIIVEENTIVSSVEFVEGAGGSSSMVGQFVGANSSRGFGTGGRRGGQYGFSRQSRENTLASGKRRIQEVAALMRLGPHYVDSAHRLFTVAVERNFVQGRRRAHVIAACLYTSCRQEKSQHMLIDFSDALQINVYTLGTCFLKFRRLLGLKSEIIDPALYIYRFAAHLNLDEKANLVAMTALRLVSRMKRDWIVAGRRPAGICAAALLIASRAHGFERQHHDVTKVLKVCGLTVMTRVKEFEATPSANLTLDEFHKKDIEEEVDPPIFTKNRIQEARAKAVAERDVDLLTSGALDNPNMKGKWASKWRDTKAVTERDQEYADMYTELENEMADNTTLESEMNRATKREDNGEGIETGTISFTRAEEHIEHRRPTGVSTLHGEITYPLGKNHRPLILPNQATAEELASPTQKSEDVLNFEEWKAAVPSEAADEVLFLFRSDDEVREREAVFNAQNKEYLEMQQQKESELLMAEAATRAKHEDELAQEEGRKRYLKSSRSRKRKDGWDPNELTTEEALLEVVRTRKISRKINYDAMSALFDDSGDFSTDLLNDRQRKREDAEFGEV</sequence>
<keyword evidence="3" id="KW-0479">Metal-binding</keyword>
<dbReference type="FunFam" id="1.10.472.10:FF:000007">
    <property type="entry name" value="Transcription factor IIIB 90 kDa subunit"/>
    <property type="match status" value="1"/>
</dbReference>
<evidence type="ECO:0000313" key="15">
    <source>
        <dbReference type="Proteomes" id="UP001530293"/>
    </source>
</evidence>